<protein>
    <recommendedName>
        <fullName evidence="4">Replication protein</fullName>
    </recommendedName>
</protein>
<evidence type="ECO:0000256" key="1">
    <source>
        <dbReference type="ARBA" id="ARBA00022705"/>
    </source>
</evidence>
<dbReference type="InterPro" id="IPR000989">
    <property type="entry name" value="Rep"/>
</dbReference>
<accession>A0A0H5Q0N8</accession>
<sequence>MGLDRSPSPDLPGVPLAPPPPGGGLGNTAKSVSHFPSATDAQERRATRFKHQRAAAKLLPNSRTGLCMWAVASLSYGVDVINNTQEGRARFSGLQTCGSVWACPCCSGTVSEQRRRELNALLAWARKQGLHPVMLTLTARHSVDHRLAELLDGMKNAKRRLTTHRTFAKLLRPQLVGYVTATEVTGGGFNGWHPHFHQVMLVRAGSQAEALDLVEKLREPWLASLRAEGLDGSGAAFQVQGATAAGNYVGKWGAAEELALSGKKSGRAGRSPFQLLADYADQNDARAGALFAEFAGVFKGRRQLVWSPGLKKLAGIDEVSDEQAAEDAVRMADESKHDERVGHFTPKGWSVVRRHRAALLKFAELAGAAGVDAVVQASKPPSPPLPTGKPGAGACVAVQAAQGPQARGSGGSMHPSGGAP</sequence>
<name>A0A0H5Q0N8_9ZZZZ</name>
<proteinExistence type="predicted"/>
<reference evidence="3" key="1">
    <citation type="submission" date="2015-06" db="EMBL/GenBank/DDBJ databases">
        <authorList>
            <person name="Joergensen T."/>
        </authorList>
    </citation>
    <scope>NUCLEOTIDE SEQUENCE</scope>
    <source>
        <plasmid evidence="3">pRGRH0423</plasmid>
    </source>
</reference>
<dbReference type="GO" id="GO:0003677">
    <property type="term" value="F:DNA binding"/>
    <property type="evidence" value="ECO:0007669"/>
    <property type="project" value="InterPro"/>
</dbReference>
<feature type="compositionally biased region" description="Polar residues" evidence="2">
    <location>
        <begin position="28"/>
        <end position="40"/>
    </location>
</feature>
<feature type="region of interest" description="Disordered" evidence="2">
    <location>
        <begin position="1"/>
        <end position="45"/>
    </location>
</feature>
<feature type="region of interest" description="Disordered" evidence="2">
    <location>
        <begin position="400"/>
        <end position="420"/>
    </location>
</feature>
<dbReference type="AlphaFoldDB" id="A0A0H5Q0N8"/>
<evidence type="ECO:0000256" key="2">
    <source>
        <dbReference type="SAM" id="MobiDB-lite"/>
    </source>
</evidence>
<organism evidence="3">
    <name type="scientific">uncultured prokaryote</name>
    <dbReference type="NCBI Taxonomy" id="198431"/>
    <lineage>
        <taxon>unclassified sequences</taxon>
        <taxon>environmental samples</taxon>
    </lineage>
</organism>
<dbReference type="Pfam" id="PF01446">
    <property type="entry name" value="Rep_1"/>
    <property type="match status" value="1"/>
</dbReference>
<dbReference type="GO" id="GO:0006260">
    <property type="term" value="P:DNA replication"/>
    <property type="evidence" value="ECO:0007669"/>
    <property type="project" value="UniProtKB-KW"/>
</dbReference>
<keyword evidence="3" id="KW-0614">Plasmid</keyword>
<keyword evidence="1" id="KW-0235">DNA replication</keyword>
<reference evidence="3" key="2">
    <citation type="submission" date="2015-07" db="EMBL/GenBank/DDBJ databases">
        <title>Plasmids, circular viruses and viroids from rat gut.</title>
        <authorList>
            <person name="Jorgensen T.J."/>
            <person name="Hansen M.A."/>
            <person name="Xu Z."/>
            <person name="Tabak M.A."/>
            <person name="Sorensen S.J."/>
            <person name="Hansen L.H."/>
        </authorList>
    </citation>
    <scope>NUCLEOTIDE SEQUENCE</scope>
    <source>
        <plasmid evidence="3">pRGRH0423</plasmid>
    </source>
</reference>
<evidence type="ECO:0000313" key="3">
    <source>
        <dbReference type="EMBL" id="CRY94980.1"/>
    </source>
</evidence>
<dbReference type="EMBL" id="LN853069">
    <property type="protein sequence ID" value="CRY94980.1"/>
    <property type="molecule type" value="Genomic_DNA"/>
</dbReference>
<evidence type="ECO:0008006" key="4">
    <source>
        <dbReference type="Google" id="ProtNLM"/>
    </source>
</evidence>
<feature type="compositionally biased region" description="Pro residues" evidence="2">
    <location>
        <begin position="9"/>
        <end position="22"/>
    </location>
</feature>
<geneLocation type="plasmid" evidence="3">
    <name>pRGRH0423</name>
</geneLocation>